<dbReference type="Proteomes" id="UP000800041">
    <property type="component" value="Unassembled WGS sequence"/>
</dbReference>
<gene>
    <name evidence="3" type="ORF">K402DRAFT_367087</name>
</gene>
<keyword evidence="4" id="KW-1185">Reference proteome</keyword>
<accession>A0A6G1HFB7</accession>
<name>A0A6G1HFB7_9PEZI</name>
<organism evidence="3 4">
    <name type="scientific">Aulographum hederae CBS 113979</name>
    <dbReference type="NCBI Taxonomy" id="1176131"/>
    <lineage>
        <taxon>Eukaryota</taxon>
        <taxon>Fungi</taxon>
        <taxon>Dikarya</taxon>
        <taxon>Ascomycota</taxon>
        <taxon>Pezizomycotina</taxon>
        <taxon>Dothideomycetes</taxon>
        <taxon>Pleosporomycetidae</taxon>
        <taxon>Aulographales</taxon>
        <taxon>Aulographaceae</taxon>
    </lineage>
</organism>
<sequence length="565" mass="63735">MIDLCIETFELDSAPDFWTLSYVWGSAEFPMPIIVEGKKLEVTENLYDFLDMFHPLNQPISEDFEADPGVWYWIDAICIDQSNLGERSKQVTLMGRLYQESVATIAWSGPAGERSWYAIPLIKELAEGFQETEGIEFVREMLWDPDNRAPWIALDKFFRRDWWSRVWIRQEYVLPKGLLLGCGSQWVSGREVIDALDCISEAINLYSGILNSTEGPPPNLRPEEPDSDDEDASEDRRPHGLIMGNPGLDGAKASSRLVHSFFKGVKLPLWKLLDEITDVQSTDPKDQVYGLLGLACDSHHLVPKPDYSLSTAEVYATLVKNYVEHYKSLDIICYQAYPKNLPDLPSWVPDWSSRTNSVNHMCTLSTDAQAYQLRIDANLAHGEGKPVPYCAAGDSVPKSRFSADLKELTVSGFVLDTIDSLAFGRKLNMEEFAIQQADESTLTSSESGGRSHVTPMSSEQVRDALWHSLILDRYHGQPVGAGEDFDEAFDTIFSRAAAGIKDPASFFPDWYEHNKSFVIHGRSLEEWAAEWLGDGEVPKEEEGIGENARVYTLDIASVMFYKRKR</sequence>
<dbReference type="InterPro" id="IPR010730">
    <property type="entry name" value="HET"/>
</dbReference>
<feature type="domain" description="Heterokaryon incompatibility" evidence="2">
    <location>
        <begin position="18"/>
        <end position="171"/>
    </location>
</feature>
<evidence type="ECO:0000259" key="2">
    <source>
        <dbReference type="Pfam" id="PF06985"/>
    </source>
</evidence>
<evidence type="ECO:0000313" key="3">
    <source>
        <dbReference type="EMBL" id="KAF1991767.1"/>
    </source>
</evidence>
<dbReference type="EMBL" id="ML977138">
    <property type="protein sequence ID" value="KAF1991767.1"/>
    <property type="molecule type" value="Genomic_DNA"/>
</dbReference>
<dbReference type="Pfam" id="PF06985">
    <property type="entry name" value="HET"/>
    <property type="match status" value="1"/>
</dbReference>
<feature type="region of interest" description="Disordered" evidence="1">
    <location>
        <begin position="213"/>
        <end position="247"/>
    </location>
</feature>
<dbReference type="AlphaFoldDB" id="A0A6G1HFB7"/>
<dbReference type="PANTHER" id="PTHR24148">
    <property type="entry name" value="ANKYRIN REPEAT DOMAIN-CONTAINING PROTEIN 39 HOMOLOG-RELATED"/>
    <property type="match status" value="1"/>
</dbReference>
<proteinExistence type="predicted"/>
<protein>
    <recommendedName>
        <fullName evidence="2">Heterokaryon incompatibility domain-containing protein</fullName>
    </recommendedName>
</protein>
<feature type="region of interest" description="Disordered" evidence="1">
    <location>
        <begin position="438"/>
        <end position="457"/>
    </location>
</feature>
<feature type="non-terminal residue" evidence="3">
    <location>
        <position position="565"/>
    </location>
</feature>
<evidence type="ECO:0000256" key="1">
    <source>
        <dbReference type="SAM" id="MobiDB-lite"/>
    </source>
</evidence>
<dbReference type="InterPro" id="IPR052895">
    <property type="entry name" value="HetReg/Transcr_Mod"/>
</dbReference>
<reference evidence="3" key="1">
    <citation type="journal article" date="2020" name="Stud. Mycol.">
        <title>101 Dothideomycetes genomes: a test case for predicting lifestyles and emergence of pathogens.</title>
        <authorList>
            <person name="Haridas S."/>
            <person name="Albert R."/>
            <person name="Binder M."/>
            <person name="Bloem J."/>
            <person name="Labutti K."/>
            <person name="Salamov A."/>
            <person name="Andreopoulos B."/>
            <person name="Baker S."/>
            <person name="Barry K."/>
            <person name="Bills G."/>
            <person name="Bluhm B."/>
            <person name="Cannon C."/>
            <person name="Castanera R."/>
            <person name="Culley D."/>
            <person name="Daum C."/>
            <person name="Ezra D."/>
            <person name="Gonzalez J."/>
            <person name="Henrissat B."/>
            <person name="Kuo A."/>
            <person name="Liang C."/>
            <person name="Lipzen A."/>
            <person name="Lutzoni F."/>
            <person name="Magnuson J."/>
            <person name="Mondo S."/>
            <person name="Nolan M."/>
            <person name="Ohm R."/>
            <person name="Pangilinan J."/>
            <person name="Park H.-J."/>
            <person name="Ramirez L."/>
            <person name="Alfaro M."/>
            <person name="Sun H."/>
            <person name="Tritt A."/>
            <person name="Yoshinaga Y."/>
            <person name="Zwiers L.-H."/>
            <person name="Turgeon B."/>
            <person name="Goodwin S."/>
            <person name="Spatafora J."/>
            <person name="Crous P."/>
            <person name="Grigoriev I."/>
        </authorList>
    </citation>
    <scope>NUCLEOTIDE SEQUENCE</scope>
    <source>
        <strain evidence="3">CBS 113979</strain>
    </source>
</reference>
<dbReference type="OrthoDB" id="2504919at2759"/>
<dbReference type="PANTHER" id="PTHR24148:SF73">
    <property type="entry name" value="HET DOMAIN PROTEIN (AFU_ORTHOLOGUE AFUA_8G01020)"/>
    <property type="match status" value="1"/>
</dbReference>
<evidence type="ECO:0000313" key="4">
    <source>
        <dbReference type="Proteomes" id="UP000800041"/>
    </source>
</evidence>